<dbReference type="OrthoDB" id="6149266at2759"/>
<keyword evidence="3" id="KW-0732">Signal</keyword>
<dbReference type="Gene3D" id="2.60.120.40">
    <property type="match status" value="1"/>
</dbReference>
<dbReference type="InterPro" id="IPR008983">
    <property type="entry name" value="Tumour_necrosis_fac-like_dom"/>
</dbReference>
<dbReference type="PRINTS" id="PR00007">
    <property type="entry name" value="COMPLEMNTC1Q"/>
</dbReference>
<evidence type="ECO:0000256" key="1">
    <source>
        <dbReference type="ARBA" id="ARBA00004613"/>
    </source>
</evidence>
<dbReference type="InterPro" id="IPR001073">
    <property type="entry name" value="C1q_dom"/>
</dbReference>
<dbReference type="Pfam" id="PF00386">
    <property type="entry name" value="C1q"/>
    <property type="match status" value="1"/>
</dbReference>
<evidence type="ECO:0000313" key="6">
    <source>
        <dbReference type="EMBL" id="CAC5408342.1"/>
    </source>
</evidence>
<keyword evidence="7" id="KW-1185">Reference proteome</keyword>
<dbReference type="EMBL" id="CACVKT020007531">
    <property type="protein sequence ID" value="CAC5408342.1"/>
    <property type="molecule type" value="Genomic_DNA"/>
</dbReference>
<evidence type="ECO:0000313" key="7">
    <source>
        <dbReference type="Proteomes" id="UP000507470"/>
    </source>
</evidence>
<feature type="region of interest" description="Disordered" evidence="4">
    <location>
        <begin position="1"/>
        <end position="22"/>
    </location>
</feature>
<dbReference type="InterPro" id="IPR050822">
    <property type="entry name" value="Cerebellin_Synaptic_Org"/>
</dbReference>
<dbReference type="SUPFAM" id="SSF49842">
    <property type="entry name" value="TNF-like"/>
    <property type="match status" value="1"/>
</dbReference>
<dbReference type="PROSITE" id="PS50871">
    <property type="entry name" value="C1Q"/>
    <property type="match status" value="1"/>
</dbReference>
<dbReference type="Proteomes" id="UP000507470">
    <property type="component" value="Unassembled WGS sequence"/>
</dbReference>
<evidence type="ECO:0000256" key="2">
    <source>
        <dbReference type="ARBA" id="ARBA00022525"/>
    </source>
</evidence>
<dbReference type="GO" id="GO:0005576">
    <property type="term" value="C:extracellular region"/>
    <property type="evidence" value="ECO:0007669"/>
    <property type="project" value="UniProtKB-SubCell"/>
</dbReference>
<feature type="domain" description="C1q" evidence="5">
    <location>
        <begin position="24"/>
        <end position="161"/>
    </location>
</feature>
<keyword evidence="2" id="KW-0964">Secreted</keyword>
<name>A0A6J8DL85_MYTCO</name>
<dbReference type="PANTHER" id="PTHR22923">
    <property type="entry name" value="CEREBELLIN-RELATED"/>
    <property type="match status" value="1"/>
</dbReference>
<evidence type="ECO:0000256" key="4">
    <source>
        <dbReference type="SAM" id="MobiDB-lite"/>
    </source>
</evidence>
<reference evidence="6 7" key="1">
    <citation type="submission" date="2020-06" db="EMBL/GenBank/DDBJ databases">
        <authorList>
            <person name="Li R."/>
            <person name="Bekaert M."/>
        </authorList>
    </citation>
    <scope>NUCLEOTIDE SEQUENCE [LARGE SCALE GENOMIC DNA]</scope>
    <source>
        <strain evidence="7">wild</strain>
    </source>
</reference>
<sequence length="161" mass="17429">MKKDGNQYRNRSSRLLEGGSQSTPETNDVAFYAYMTKTEAISPHHTLIFDHVETNIGQAYNQHSGAFTVPISGVYILSYTVFPNGAGSWASVELTVNSISRGAIFIDSSSGDPDYTGCTGFAVLALKQGDVCFVRVHSTYHSVGKIESDSVMRSSFSGVKV</sequence>
<proteinExistence type="predicted"/>
<evidence type="ECO:0000259" key="5">
    <source>
        <dbReference type="PROSITE" id="PS50871"/>
    </source>
</evidence>
<comment type="subcellular location">
    <subcellularLocation>
        <location evidence="1">Secreted</location>
    </subcellularLocation>
</comment>
<evidence type="ECO:0000256" key="3">
    <source>
        <dbReference type="ARBA" id="ARBA00022729"/>
    </source>
</evidence>
<organism evidence="6 7">
    <name type="scientific">Mytilus coruscus</name>
    <name type="common">Sea mussel</name>
    <dbReference type="NCBI Taxonomy" id="42192"/>
    <lineage>
        <taxon>Eukaryota</taxon>
        <taxon>Metazoa</taxon>
        <taxon>Spiralia</taxon>
        <taxon>Lophotrochozoa</taxon>
        <taxon>Mollusca</taxon>
        <taxon>Bivalvia</taxon>
        <taxon>Autobranchia</taxon>
        <taxon>Pteriomorphia</taxon>
        <taxon>Mytilida</taxon>
        <taxon>Mytiloidea</taxon>
        <taxon>Mytilidae</taxon>
        <taxon>Mytilinae</taxon>
        <taxon>Mytilus</taxon>
    </lineage>
</organism>
<gene>
    <name evidence="6" type="ORF">MCOR_41746</name>
</gene>
<dbReference type="SMART" id="SM00110">
    <property type="entry name" value="C1Q"/>
    <property type="match status" value="1"/>
</dbReference>
<protein>
    <submittedName>
        <fullName evidence="6">C1QL</fullName>
    </submittedName>
</protein>
<dbReference type="PANTHER" id="PTHR22923:SF116">
    <property type="entry name" value="C1Q DOMAIN-CONTAINING PROTEIN"/>
    <property type="match status" value="1"/>
</dbReference>
<dbReference type="AlphaFoldDB" id="A0A6J8DL85"/>
<accession>A0A6J8DL85</accession>